<reference evidence="6 7" key="1">
    <citation type="submission" date="2019-07" db="EMBL/GenBank/DDBJ databases">
        <title>Novel species isolated from glacier.</title>
        <authorList>
            <person name="Liu Q."/>
            <person name="Xin Y.-H."/>
        </authorList>
    </citation>
    <scope>NUCLEOTIDE SEQUENCE [LARGE SCALE GENOMIC DNA]</scope>
    <source>
        <strain evidence="6 7">LB1R16</strain>
    </source>
</reference>
<dbReference type="PANTHER" id="PTHR48097:SF5">
    <property type="entry name" value="LOW SPECIFICITY L-THREONINE ALDOLASE"/>
    <property type="match status" value="1"/>
</dbReference>
<evidence type="ECO:0000313" key="6">
    <source>
        <dbReference type="EMBL" id="TRW14329.1"/>
    </source>
</evidence>
<evidence type="ECO:0000256" key="1">
    <source>
        <dbReference type="ARBA" id="ARBA00001933"/>
    </source>
</evidence>
<dbReference type="EMBL" id="VJWA01000002">
    <property type="protein sequence ID" value="TRW14329.1"/>
    <property type="molecule type" value="Genomic_DNA"/>
</dbReference>
<keyword evidence="4" id="KW-0663">Pyridoxal phosphate</keyword>
<dbReference type="OrthoDB" id="9774495at2"/>
<dbReference type="AlphaFoldDB" id="A0A552U825"/>
<evidence type="ECO:0000256" key="4">
    <source>
        <dbReference type="ARBA" id="ARBA00022898"/>
    </source>
</evidence>
<evidence type="ECO:0000313" key="7">
    <source>
        <dbReference type="Proteomes" id="UP000317894"/>
    </source>
</evidence>
<evidence type="ECO:0000256" key="3">
    <source>
        <dbReference type="ARBA" id="ARBA00011881"/>
    </source>
</evidence>
<proteinExistence type="inferred from homology"/>
<dbReference type="PANTHER" id="PTHR48097">
    <property type="entry name" value="L-THREONINE ALDOLASE-RELATED"/>
    <property type="match status" value="1"/>
</dbReference>
<keyword evidence="7" id="KW-1185">Reference proteome</keyword>
<evidence type="ECO:0000259" key="5">
    <source>
        <dbReference type="Pfam" id="PF01212"/>
    </source>
</evidence>
<feature type="domain" description="Aromatic amino acid beta-eliminating lyase/threonine aldolase" evidence="5">
    <location>
        <begin position="2"/>
        <end position="284"/>
    </location>
</feature>
<protein>
    <submittedName>
        <fullName evidence="6">Low specificity L-threonine aldolase</fullName>
    </submittedName>
</protein>
<dbReference type="GO" id="GO:0006520">
    <property type="term" value="P:amino acid metabolic process"/>
    <property type="evidence" value="ECO:0007669"/>
    <property type="project" value="InterPro"/>
</dbReference>
<dbReference type="Pfam" id="PF01212">
    <property type="entry name" value="Beta_elim_lyase"/>
    <property type="match status" value="1"/>
</dbReference>
<sequence>MNFLSDNAAAACPEVIDALVAANVASPRAYDGDAWSARLDGVFGDWFGHACTVFPVSTGTAANALALAAMVPPWGAVVCHADAHIHVDECGAPEFYTGGAKLLLAAGPHGKLTPAGIDAALGGHRGDVHQVQPRVLSLTQATESGTVYTPAELAALGEHARAKGWRVHLDGARFANALVHLGCHPGDISWRAGVAALSLGTIKNGGLSAEAVVVFDEEIAADLRFRRKRAGQMPSKGRFQAAQLLAMIETGAWARNAAAANAGATRLAQAAPQRLLAPVEANELFVNLGPHGGAALRAQGFDFYDWGAAGSGEARLVVAWDTPPAQIDALAAALAALA</sequence>
<dbReference type="Proteomes" id="UP000317894">
    <property type="component" value="Unassembled WGS sequence"/>
</dbReference>
<evidence type="ECO:0000256" key="2">
    <source>
        <dbReference type="ARBA" id="ARBA00006966"/>
    </source>
</evidence>
<comment type="similarity">
    <text evidence="2">Belongs to the threonine aldolase family.</text>
</comment>
<dbReference type="Gene3D" id="3.40.640.10">
    <property type="entry name" value="Type I PLP-dependent aspartate aminotransferase-like (Major domain)"/>
    <property type="match status" value="1"/>
</dbReference>
<dbReference type="InterPro" id="IPR001597">
    <property type="entry name" value="ArAA_b-elim_lyase/Thr_aldolase"/>
</dbReference>
<dbReference type="InterPro" id="IPR015422">
    <property type="entry name" value="PyrdxlP-dep_Trfase_small"/>
</dbReference>
<gene>
    <name evidence="6" type="ORF">FMM06_11495</name>
</gene>
<dbReference type="Gene3D" id="3.90.1150.10">
    <property type="entry name" value="Aspartate Aminotransferase, domain 1"/>
    <property type="match status" value="1"/>
</dbReference>
<dbReference type="InterPro" id="IPR015421">
    <property type="entry name" value="PyrdxlP-dep_Trfase_major"/>
</dbReference>
<dbReference type="SUPFAM" id="SSF53383">
    <property type="entry name" value="PLP-dependent transferases"/>
    <property type="match status" value="1"/>
</dbReference>
<dbReference type="InterPro" id="IPR015424">
    <property type="entry name" value="PyrdxlP-dep_Trfase"/>
</dbReference>
<comment type="caution">
    <text evidence="6">The sequence shown here is derived from an EMBL/GenBank/DDBJ whole genome shotgun (WGS) entry which is preliminary data.</text>
</comment>
<name>A0A552U825_9SPHN</name>
<accession>A0A552U825</accession>
<dbReference type="GO" id="GO:0016829">
    <property type="term" value="F:lyase activity"/>
    <property type="evidence" value="ECO:0007669"/>
    <property type="project" value="InterPro"/>
</dbReference>
<comment type="cofactor">
    <cofactor evidence="1">
        <name>pyridoxal 5'-phosphate</name>
        <dbReference type="ChEBI" id="CHEBI:597326"/>
    </cofactor>
</comment>
<comment type="subunit">
    <text evidence="3">Homotetramer.</text>
</comment>
<dbReference type="RefSeq" id="WP_144237534.1">
    <property type="nucleotide sequence ID" value="NZ_VJWA01000002.1"/>
</dbReference>
<organism evidence="6 7">
    <name type="scientific">Glacieibacterium frigidum</name>
    <dbReference type="NCBI Taxonomy" id="2593303"/>
    <lineage>
        <taxon>Bacteria</taxon>
        <taxon>Pseudomonadati</taxon>
        <taxon>Pseudomonadota</taxon>
        <taxon>Alphaproteobacteria</taxon>
        <taxon>Sphingomonadales</taxon>
        <taxon>Sphingosinicellaceae</taxon>
        <taxon>Glacieibacterium</taxon>
    </lineage>
</organism>